<accession>A0ABD2X2E1</accession>
<keyword evidence="2" id="KW-1185">Reference proteome</keyword>
<name>A0ABD2X2E1_9HYME</name>
<evidence type="ECO:0000313" key="2">
    <source>
        <dbReference type="Proteomes" id="UP001627154"/>
    </source>
</evidence>
<sequence>MTDVISGRASRLYLEISRSKTEMILLKNNGKGGKRVTVTGKKRLIERGDLTGSLIKVGKSGIRSPSVRISRGETVIKFKSIVRYLGVTLGPCFSIAQYIEIAGAKASGLYQRLASVTQAQWGISYGAMRHLYVGVFLPTMLYAVTAWGDLVTDTLAKELVRMQRVALLRICRAYRTASTASLQVCTGLLPFDLESIRWRLRAQIKRGASFELYGIAFREGDNKRQALERVETRLLDLWQERWLVTSKGEATKRFFPRIENRTGKDFIVLDHYVSQFLTDHGDFSYRLHALRLAESPLCSCGVDNTDRYVLLECESLEASRVEIKKCLSRIGSPWPPDLSTLVETKKVYEVFRRTCRALLLEKRRLDVEERNRA</sequence>
<evidence type="ECO:0008006" key="3">
    <source>
        <dbReference type="Google" id="ProtNLM"/>
    </source>
</evidence>
<protein>
    <recommendedName>
        <fullName evidence="3">Reverse transcriptase domain-containing protein</fullName>
    </recommendedName>
</protein>
<organism evidence="1 2">
    <name type="scientific">Trichogramma kaykai</name>
    <dbReference type="NCBI Taxonomy" id="54128"/>
    <lineage>
        <taxon>Eukaryota</taxon>
        <taxon>Metazoa</taxon>
        <taxon>Ecdysozoa</taxon>
        <taxon>Arthropoda</taxon>
        <taxon>Hexapoda</taxon>
        <taxon>Insecta</taxon>
        <taxon>Pterygota</taxon>
        <taxon>Neoptera</taxon>
        <taxon>Endopterygota</taxon>
        <taxon>Hymenoptera</taxon>
        <taxon>Apocrita</taxon>
        <taxon>Proctotrupomorpha</taxon>
        <taxon>Chalcidoidea</taxon>
        <taxon>Trichogrammatidae</taxon>
        <taxon>Trichogramma</taxon>
    </lineage>
</organism>
<reference evidence="1 2" key="1">
    <citation type="journal article" date="2024" name="bioRxiv">
        <title>A reference genome for Trichogramma kaykai: A tiny desert-dwelling parasitoid wasp with competing sex-ratio distorters.</title>
        <authorList>
            <person name="Culotta J."/>
            <person name="Lindsey A.R."/>
        </authorList>
    </citation>
    <scope>NUCLEOTIDE SEQUENCE [LARGE SCALE GENOMIC DNA]</scope>
    <source>
        <strain evidence="1 2">KSX58</strain>
    </source>
</reference>
<dbReference type="Proteomes" id="UP001627154">
    <property type="component" value="Unassembled WGS sequence"/>
</dbReference>
<evidence type="ECO:0000313" key="1">
    <source>
        <dbReference type="EMBL" id="KAL3399467.1"/>
    </source>
</evidence>
<dbReference type="AlphaFoldDB" id="A0ABD2X2E1"/>
<comment type="caution">
    <text evidence="1">The sequence shown here is derived from an EMBL/GenBank/DDBJ whole genome shotgun (WGS) entry which is preliminary data.</text>
</comment>
<gene>
    <name evidence="1" type="ORF">TKK_006751</name>
</gene>
<proteinExistence type="predicted"/>
<dbReference type="EMBL" id="JBJJXI010000055">
    <property type="protein sequence ID" value="KAL3399467.1"/>
    <property type="molecule type" value="Genomic_DNA"/>
</dbReference>